<dbReference type="Proteomes" id="UP000541185">
    <property type="component" value="Unassembled WGS sequence"/>
</dbReference>
<feature type="transmembrane region" description="Helical" evidence="1">
    <location>
        <begin position="46"/>
        <end position="65"/>
    </location>
</feature>
<reference evidence="2 3" key="1">
    <citation type="submission" date="2020-04" db="EMBL/GenBank/DDBJ databases">
        <title>Ramlibacter sp. G-1-2-2 isolated from soil.</title>
        <authorList>
            <person name="Dahal R.H."/>
        </authorList>
    </citation>
    <scope>NUCLEOTIDE SEQUENCE [LARGE SCALE GENOMIC DNA]</scope>
    <source>
        <strain evidence="2 3">G-1-2-2</strain>
    </source>
</reference>
<accession>A0A848H6X6</accession>
<keyword evidence="1" id="KW-1133">Transmembrane helix</keyword>
<evidence type="ECO:0000256" key="1">
    <source>
        <dbReference type="SAM" id="Phobius"/>
    </source>
</evidence>
<keyword evidence="1" id="KW-0472">Membrane</keyword>
<evidence type="ECO:0008006" key="4">
    <source>
        <dbReference type="Google" id="ProtNLM"/>
    </source>
</evidence>
<dbReference type="RefSeq" id="WP_169419720.1">
    <property type="nucleotide sequence ID" value="NZ_JABBFX010000001.1"/>
</dbReference>
<keyword evidence="3" id="KW-1185">Reference proteome</keyword>
<protein>
    <recommendedName>
        <fullName evidence="4">DUF4149 domain-containing protein</fullName>
    </recommendedName>
</protein>
<feature type="transmembrane region" description="Helical" evidence="1">
    <location>
        <begin position="115"/>
        <end position="135"/>
    </location>
</feature>
<evidence type="ECO:0000313" key="3">
    <source>
        <dbReference type="Proteomes" id="UP000541185"/>
    </source>
</evidence>
<keyword evidence="1" id="KW-0812">Transmembrane</keyword>
<comment type="caution">
    <text evidence="2">The sequence shown here is derived from an EMBL/GenBank/DDBJ whole genome shotgun (WGS) entry which is preliminary data.</text>
</comment>
<gene>
    <name evidence="2" type="ORF">HHL11_17965</name>
</gene>
<name>A0A848H6X6_9BURK</name>
<feature type="transmembrane region" description="Helical" evidence="1">
    <location>
        <begin position="77"/>
        <end position="95"/>
    </location>
</feature>
<dbReference type="AlphaFoldDB" id="A0A848H6X6"/>
<evidence type="ECO:0000313" key="2">
    <source>
        <dbReference type="EMBL" id="NML45642.1"/>
    </source>
</evidence>
<organism evidence="2 3">
    <name type="scientific">Ramlibacter agri</name>
    <dbReference type="NCBI Taxonomy" id="2728837"/>
    <lineage>
        <taxon>Bacteria</taxon>
        <taxon>Pseudomonadati</taxon>
        <taxon>Pseudomonadota</taxon>
        <taxon>Betaproteobacteria</taxon>
        <taxon>Burkholderiales</taxon>
        <taxon>Comamonadaceae</taxon>
        <taxon>Ramlibacter</taxon>
    </lineage>
</organism>
<dbReference type="EMBL" id="JABBFX010000001">
    <property type="protein sequence ID" value="NML45642.1"/>
    <property type="molecule type" value="Genomic_DNA"/>
</dbReference>
<sequence length="142" mass="15521">MPQRLLLAAAALVLPLAGLLFAQWPLRDWLQAYSRQANDLGQVLFALYIAVAVTAASEAGAHLAAARQRLSPRAAAIAVLACTGPWALYLLVITAQPVWQSLRTLEKFPETLDPGYFLVRIALWLLAALVLLQALRRAMRHG</sequence>
<proteinExistence type="predicted"/>